<dbReference type="SMART" id="SM00323">
    <property type="entry name" value="RasGAP"/>
    <property type="match status" value="1"/>
</dbReference>
<feature type="region of interest" description="Disordered" evidence="2">
    <location>
        <begin position="345"/>
        <end position="450"/>
    </location>
</feature>
<keyword evidence="3" id="KW-1133">Transmembrane helix</keyword>
<feature type="compositionally biased region" description="Basic and acidic residues" evidence="2">
    <location>
        <begin position="1729"/>
        <end position="1739"/>
    </location>
</feature>
<feature type="compositionally biased region" description="Polar residues" evidence="2">
    <location>
        <begin position="631"/>
        <end position="649"/>
    </location>
</feature>
<dbReference type="InterPro" id="IPR039360">
    <property type="entry name" value="Ras_GTPase"/>
</dbReference>
<reference evidence="5 6" key="1">
    <citation type="journal article" date="2018" name="Mol. Ecol.">
        <title>The obligate alkalophilic soda-lake fungus Sodiomyces alkalinus has shifted to a protein diet.</title>
        <authorList>
            <person name="Grum-Grzhimaylo A.A."/>
            <person name="Falkoski D.L."/>
            <person name="van den Heuvel J."/>
            <person name="Valero-Jimenez C.A."/>
            <person name="Min B."/>
            <person name="Choi I.G."/>
            <person name="Lipzen A."/>
            <person name="Daum C.G."/>
            <person name="Aanen D.K."/>
            <person name="Tsang A."/>
            <person name="Henrissat B."/>
            <person name="Bilanenko E.N."/>
            <person name="de Vries R.P."/>
            <person name="van Kan J.A.L."/>
            <person name="Grigoriev I.V."/>
            <person name="Debets A.J.M."/>
        </authorList>
    </citation>
    <scope>NUCLEOTIDE SEQUENCE [LARGE SCALE GENOMIC DNA]</scope>
    <source>
        <strain evidence="5 6">F11</strain>
    </source>
</reference>
<dbReference type="PROSITE" id="PS00509">
    <property type="entry name" value="RAS_GTPASE_ACTIV_1"/>
    <property type="match status" value="1"/>
</dbReference>
<name>A0A3N2Q3Z0_SODAK</name>
<sequence>MKTCRCALIQIMSCCDCHPHPIIFIRTFSFIHPSIHLSAYPVHARSPIIPTSSPGSQLHEPPPTHTLATTVPSSWETKQEQAQSFTVHDRAAQVRATGEQRRPILEKVLGSPDFTGSTQFRPGIALTLFGWRFEKNTRPGAGHQGKLGCFFTFAFTFAFAFAFAFAFFSSYPFPSLTLSYTVSSLTIANQPWPSVDTVVCPSPNLVSETPKRGLGPSPPSPSSARPPISSIYLSGSPLPLPLYLSTSLPLYLSTSLPLYLSTSLPLYLSTSLPLYLSTSQALPSLYLSTSLPLYLSTSLPLYLSTSLPLYLSTSLPSLDTFFNPYLVSRLCQGFGDPMRRSLTISAQSSSRLEPPVCDPPPLSEIVTPISTHPAIPQSPLKHRASRTTSHHAASTSPAAAAAAAAASTSAVMDRRPSQTSGPQTLNTTPPLDWPRSPTSDPQSPQSRGGLERISANNLHSAFRSTISEHTTIRAVTPDLPDRDPISPSTAAAYPVPYAPVQEPASASSSLARTMSSTSSQTSPRSIARPGDFARRQGVVFNDLSFGASYDSTSSSPPLRQTSGTLRPRTHTMDGAFRQQFVSAAVSASAAAAASSAASPEGRHRVGSFSSSSSQPLFDEARHPPPIPIDSVSYSSLAQTRSSDLHSASTAAAPKEKKPSSSTRRLVKRQASRPTSPQPTVPAVDSLPIPIPTDDANKMLLLMKTLCGRMRGEIEYQNDGTGAWHSGVGYIDEERGALMVDTGHNGPFHPILIPDLRGCRVSPVDLSDPEKRCLAIVSASSAPNQTPAELLLYPLVAVERDLWLAALLCWQQLRPPKIRLSNVNGSRSPTIGAMRPVARRRESGVLPPRQTPTLIKLGQVRLWDKGLATSPRAIVKRPSTRDLRSPATSWRLVSCLLHDNGEIRLTTHDGDGVIAVVELSQLSRCAIQQLDVSVLDEQHCLAIFPRYSSVSTQLSIFRPVYIALENRVLLEVWYVLLRAFALPEIYHLGPPGEDQQVVEVLDLEADLPGEIFRLEKTISMRVTEAKLKPRNGLQEAPAQNERLARVEADPLVGSYLAEVILDGEVRARTPVRRATKNPYWREEYHFADFPSEMPFLSILLKRVDGNPDALHPQGHLGSGSSRSATSVSEAPYGSVDITMDQVEQGKDFEGWLEVYDERQQVVGTMLVKIHHDELVVLHSKEYKGLSSLLHNFPSGLTAQIAHALPGQLRRLSELFLNIFQVSGQANDWLQTLIEDEIDGVGSQAQIKKFRFSRRLKSNESLESTSDQEQLRKAGKSLAGEANLLFRGNTLLTHALEFHMRRAGKEYLDHMLQAKMNEINELNPNCEVDPNRLRPGEDLSQNWNRLIQMVNEVWHCISREPGKCPPELRAVLKYVRSVAEDRYGDWLRTVAYTSVSSFLFLRFICPAILSPKLFGLLRDHPQPRAQRTFTLIAKALQALGNISTFGKKEEWMEPMNKFLAAQRQAVKDYMDAICAIPTERAQAALAPSYSTPMTVLGRLAPTAREGFPALPHLIDEARNCAALVKLWTDINPFNGSVSARSSPTSGGEDDILIFNDMCIALQKRADSCYAKMEAQCGPDVVSHQSVSDLAETLDKTTLDAINESYGSVPPSSSSDRHTYNDGGMARPPGSAGSDVAAAELSQISAQRSREYRRGRETVSARHVSGYSETTTSSSSLPLSTGGGNTLKRNGGGGGGGGGGGRSTRTILSGIMKPFARGESPESASPRTRTGKSTERPWDQEA</sequence>
<keyword evidence="3" id="KW-0812">Transmembrane</keyword>
<keyword evidence="1" id="KW-0343">GTPase activation</keyword>
<evidence type="ECO:0000313" key="5">
    <source>
        <dbReference type="EMBL" id="ROT41427.1"/>
    </source>
</evidence>
<dbReference type="InterPro" id="IPR035892">
    <property type="entry name" value="C2_domain_sf"/>
</dbReference>
<accession>A0A3N2Q3Z0</accession>
<dbReference type="SUPFAM" id="SSF49562">
    <property type="entry name" value="C2 domain (Calcium/lipid-binding domain, CaLB)"/>
    <property type="match status" value="1"/>
</dbReference>
<dbReference type="GeneID" id="39583361"/>
<dbReference type="GO" id="GO:0005096">
    <property type="term" value="F:GTPase activator activity"/>
    <property type="evidence" value="ECO:0007669"/>
    <property type="project" value="UniProtKB-KW"/>
</dbReference>
<dbReference type="STRING" id="1314773.A0A3N2Q3Z0"/>
<evidence type="ECO:0000313" key="6">
    <source>
        <dbReference type="Proteomes" id="UP000272025"/>
    </source>
</evidence>
<evidence type="ECO:0000256" key="2">
    <source>
        <dbReference type="SAM" id="MobiDB-lite"/>
    </source>
</evidence>
<feature type="compositionally biased region" description="Polar residues" evidence="2">
    <location>
        <begin position="549"/>
        <end position="564"/>
    </location>
</feature>
<dbReference type="PANTHER" id="PTHR10194:SF60">
    <property type="entry name" value="RAS GTPASE-ACTIVATING PROTEIN RASKOL"/>
    <property type="match status" value="1"/>
</dbReference>
<feature type="region of interest" description="Disordered" evidence="2">
    <location>
        <begin position="594"/>
        <end position="688"/>
    </location>
</feature>
<feature type="compositionally biased region" description="Basic and acidic residues" evidence="2">
    <location>
        <begin position="1645"/>
        <end position="1657"/>
    </location>
</feature>
<feature type="compositionally biased region" description="Polar residues" evidence="2">
    <location>
        <begin position="417"/>
        <end position="429"/>
    </location>
</feature>
<dbReference type="PROSITE" id="PS50018">
    <property type="entry name" value="RAS_GTPASE_ACTIV_2"/>
    <property type="match status" value="1"/>
</dbReference>
<evidence type="ECO:0000256" key="1">
    <source>
        <dbReference type="ARBA" id="ARBA00022468"/>
    </source>
</evidence>
<feature type="compositionally biased region" description="Basic residues" evidence="2">
    <location>
        <begin position="380"/>
        <end position="389"/>
    </location>
</feature>
<feature type="domain" description="Ras-GAP" evidence="4">
    <location>
        <begin position="1206"/>
        <end position="1439"/>
    </location>
</feature>
<dbReference type="InterPro" id="IPR001936">
    <property type="entry name" value="RasGAP_dom"/>
</dbReference>
<feature type="region of interest" description="Disordered" evidence="2">
    <location>
        <begin position="472"/>
        <end position="532"/>
    </location>
</feature>
<feature type="region of interest" description="Disordered" evidence="2">
    <location>
        <begin position="51"/>
        <end position="72"/>
    </location>
</feature>
<dbReference type="CDD" id="cd05137">
    <property type="entry name" value="RasGAP_CLA2_BUD2"/>
    <property type="match status" value="1"/>
</dbReference>
<evidence type="ECO:0000256" key="3">
    <source>
        <dbReference type="SAM" id="Phobius"/>
    </source>
</evidence>
<dbReference type="Proteomes" id="UP000272025">
    <property type="component" value="Unassembled WGS sequence"/>
</dbReference>
<dbReference type="CDD" id="cd00030">
    <property type="entry name" value="C2"/>
    <property type="match status" value="1"/>
</dbReference>
<feature type="compositionally biased region" description="Polar residues" evidence="2">
    <location>
        <begin position="436"/>
        <end position="446"/>
    </location>
</feature>
<feature type="compositionally biased region" description="Low complexity" evidence="2">
    <location>
        <begin position="1662"/>
        <end position="1677"/>
    </location>
</feature>
<feature type="region of interest" description="Disordered" evidence="2">
    <location>
        <begin position="1601"/>
        <end position="1739"/>
    </location>
</feature>
<keyword evidence="6" id="KW-1185">Reference proteome</keyword>
<feature type="compositionally biased region" description="Low complexity" evidence="2">
    <location>
        <begin position="1602"/>
        <end position="1611"/>
    </location>
</feature>
<protein>
    <recommendedName>
        <fullName evidence="4">Ras-GAP domain-containing protein</fullName>
    </recommendedName>
</protein>
<dbReference type="Pfam" id="PF00616">
    <property type="entry name" value="RasGAP"/>
    <property type="match status" value="1"/>
</dbReference>
<dbReference type="PANTHER" id="PTHR10194">
    <property type="entry name" value="RAS GTPASE-ACTIVATING PROTEINS"/>
    <property type="match status" value="1"/>
</dbReference>
<proteinExistence type="predicted"/>
<feature type="compositionally biased region" description="Gly residues" evidence="2">
    <location>
        <begin position="1678"/>
        <end position="1699"/>
    </location>
</feature>
<dbReference type="GO" id="GO:0007165">
    <property type="term" value="P:signal transduction"/>
    <property type="evidence" value="ECO:0007669"/>
    <property type="project" value="UniProtKB-ARBA"/>
</dbReference>
<feature type="compositionally biased region" description="Low complexity" evidence="2">
    <location>
        <begin position="390"/>
        <end position="410"/>
    </location>
</feature>
<organism evidence="5 6">
    <name type="scientific">Sodiomyces alkalinus (strain CBS 110278 / VKM F-3762 / F11)</name>
    <name type="common">Alkaliphilic filamentous fungus</name>
    <dbReference type="NCBI Taxonomy" id="1314773"/>
    <lineage>
        <taxon>Eukaryota</taxon>
        <taxon>Fungi</taxon>
        <taxon>Dikarya</taxon>
        <taxon>Ascomycota</taxon>
        <taxon>Pezizomycotina</taxon>
        <taxon>Sordariomycetes</taxon>
        <taxon>Hypocreomycetidae</taxon>
        <taxon>Glomerellales</taxon>
        <taxon>Plectosphaerellaceae</taxon>
        <taxon>Sodiomyces</taxon>
    </lineage>
</organism>
<feature type="region of interest" description="Disordered" evidence="2">
    <location>
        <begin position="549"/>
        <end position="569"/>
    </location>
</feature>
<dbReference type="InterPro" id="IPR023152">
    <property type="entry name" value="RasGAP_CS"/>
</dbReference>
<dbReference type="OrthoDB" id="775356at2759"/>
<dbReference type="Gene3D" id="1.10.506.10">
    <property type="entry name" value="GTPase Activation - p120gap, domain 1"/>
    <property type="match status" value="1"/>
</dbReference>
<dbReference type="EMBL" id="ML119052">
    <property type="protein sequence ID" value="ROT41427.1"/>
    <property type="molecule type" value="Genomic_DNA"/>
</dbReference>
<dbReference type="SUPFAM" id="SSF48350">
    <property type="entry name" value="GTPase activation domain, GAP"/>
    <property type="match status" value="1"/>
</dbReference>
<evidence type="ECO:0000259" key="4">
    <source>
        <dbReference type="PROSITE" id="PS50018"/>
    </source>
</evidence>
<gene>
    <name evidence="5" type="ORF">SODALDRAFT_377098</name>
</gene>
<keyword evidence="3" id="KW-0472">Membrane</keyword>
<feature type="transmembrane region" description="Helical" evidence="3">
    <location>
        <begin position="147"/>
        <end position="168"/>
    </location>
</feature>
<feature type="compositionally biased region" description="Low complexity" evidence="2">
    <location>
        <begin position="486"/>
        <end position="525"/>
    </location>
</feature>
<dbReference type="InterPro" id="IPR008936">
    <property type="entry name" value="Rho_GTPase_activation_prot"/>
</dbReference>
<dbReference type="RefSeq" id="XP_028469233.1">
    <property type="nucleotide sequence ID" value="XM_028614884.1"/>
</dbReference>